<name>A0A9P7GMA6_9AGAR</name>
<dbReference type="Proteomes" id="UP000717328">
    <property type="component" value="Unassembled WGS sequence"/>
</dbReference>
<dbReference type="OrthoDB" id="74813at2759"/>
<feature type="region of interest" description="Disordered" evidence="1">
    <location>
        <begin position="87"/>
        <end position="153"/>
    </location>
</feature>
<keyword evidence="3" id="KW-1185">Reference proteome</keyword>
<organism evidence="2 3">
    <name type="scientific">Sphagnurus paluster</name>
    <dbReference type="NCBI Taxonomy" id="117069"/>
    <lineage>
        <taxon>Eukaryota</taxon>
        <taxon>Fungi</taxon>
        <taxon>Dikarya</taxon>
        <taxon>Basidiomycota</taxon>
        <taxon>Agaricomycotina</taxon>
        <taxon>Agaricomycetes</taxon>
        <taxon>Agaricomycetidae</taxon>
        <taxon>Agaricales</taxon>
        <taxon>Tricholomatineae</taxon>
        <taxon>Lyophyllaceae</taxon>
        <taxon>Sphagnurus</taxon>
    </lineage>
</organism>
<feature type="compositionally biased region" description="Basic residues" evidence="1">
    <location>
        <begin position="96"/>
        <end position="111"/>
    </location>
</feature>
<proteinExistence type="predicted"/>
<evidence type="ECO:0000313" key="2">
    <source>
        <dbReference type="EMBL" id="KAG5653274.1"/>
    </source>
</evidence>
<dbReference type="AlphaFoldDB" id="A0A9P7GMA6"/>
<protein>
    <submittedName>
        <fullName evidence="2">Uncharacterized protein</fullName>
    </submittedName>
</protein>
<reference evidence="2" key="2">
    <citation type="submission" date="2021-10" db="EMBL/GenBank/DDBJ databases">
        <title>Phylogenomics reveals ancestral predisposition of the termite-cultivated fungus Termitomyces towards a domesticated lifestyle.</title>
        <authorList>
            <person name="Auxier B."/>
            <person name="Grum-Grzhimaylo A."/>
            <person name="Cardenas M.E."/>
            <person name="Lodge J.D."/>
            <person name="Laessoe T."/>
            <person name="Pedersen O."/>
            <person name="Smith M.E."/>
            <person name="Kuyper T.W."/>
            <person name="Franco-Molano E.A."/>
            <person name="Baroni T.J."/>
            <person name="Aanen D.K."/>
        </authorList>
    </citation>
    <scope>NUCLEOTIDE SEQUENCE</scope>
    <source>
        <strain evidence="2">D49</strain>
    </source>
</reference>
<reference evidence="2" key="1">
    <citation type="submission" date="2021-02" db="EMBL/GenBank/DDBJ databases">
        <authorList>
            <person name="Nieuwenhuis M."/>
            <person name="Van De Peppel L.J.J."/>
        </authorList>
    </citation>
    <scope>NUCLEOTIDE SEQUENCE</scope>
    <source>
        <strain evidence="2">D49</strain>
    </source>
</reference>
<evidence type="ECO:0000313" key="3">
    <source>
        <dbReference type="Proteomes" id="UP000717328"/>
    </source>
</evidence>
<sequence length="457" mass="50435">MRLRIQTKPPLPDLKAWYSPPPQDLPSSIRELKQAICSQIPLLQTCGVSSSNLILLLDDFELLDINPLEVVRDGDLIFIKVTSGASVNDMTGHGKPSTHSRNVRRRTKRMHDRATQSQPPVEEHKPPKNSSESNTVPLGPQRARSTRARDGPAGDVAAALNNAFGSNADGGELTPGTDVNEDVVMATQPRISTTNEGGGPIMMATLRNKNKRKGFKAAMAAPLPRKIVFDAVASGSGSGASEEAVAEVLMAELPGPQAVVHVIQPRLVPPSEKQERGELPPRMFVTSVDVEEGLWDTSGRKKQKKQKNKEQEQEHWAYEDANYHDTNMEEDNTQLDYSEAPIAPKGALDWEHAEKKWDSFVEVTEMQQLTIGRLVGWKGLALNPFTFTPEVLISVATVIRLPEPNTECPFVVKQLSRPGGNPSFSSRLTGGLDETDMEEEEYTWSDILETKWRIVVL</sequence>
<accession>A0A9P7GMA6</accession>
<evidence type="ECO:0000256" key="1">
    <source>
        <dbReference type="SAM" id="MobiDB-lite"/>
    </source>
</evidence>
<gene>
    <name evidence="2" type="ORF">H0H81_001338</name>
</gene>
<dbReference type="EMBL" id="JABCKI010000062">
    <property type="protein sequence ID" value="KAG5653274.1"/>
    <property type="molecule type" value="Genomic_DNA"/>
</dbReference>
<comment type="caution">
    <text evidence="2">The sequence shown here is derived from an EMBL/GenBank/DDBJ whole genome shotgun (WGS) entry which is preliminary data.</text>
</comment>
<feature type="region of interest" description="Disordered" evidence="1">
    <location>
        <begin position="295"/>
        <end position="315"/>
    </location>
</feature>